<evidence type="ECO:0000256" key="1">
    <source>
        <dbReference type="SAM" id="MobiDB-lite"/>
    </source>
</evidence>
<accession>A0A8H6YYN5</accession>
<dbReference type="AlphaFoldDB" id="A0A8H6YYN5"/>
<proteinExistence type="predicted"/>
<evidence type="ECO:0000313" key="2">
    <source>
        <dbReference type="EMBL" id="KAF7366230.1"/>
    </source>
</evidence>
<dbReference type="Proteomes" id="UP000620124">
    <property type="component" value="Unassembled WGS sequence"/>
</dbReference>
<comment type="caution">
    <text evidence="2">The sequence shown here is derived from an EMBL/GenBank/DDBJ whole genome shotgun (WGS) entry which is preliminary data.</text>
</comment>
<keyword evidence="3" id="KW-1185">Reference proteome</keyword>
<name>A0A8H6YYN5_9AGAR</name>
<sequence>MSSSGHSEDSGRSFFEHPRPAPPPPSSGSRSARSTPRGLCSTADSSGPRPSLRYPGRPRLIEHRPTAHYKCANCAEMGIECAFTEAGISCPPCSVLGIPDCNWSDPFWFMENLQRCRDLYLLDEREELVKSVKENRLAPTLFDREFTRIQSWFYSSAQGAISRFTLNSRATRDIALNGYRSIAAASTDVGLLSRFIALGAETHVHPLVLQLVAERVHSLILSSLS</sequence>
<organism evidence="2 3">
    <name type="scientific">Mycena venus</name>
    <dbReference type="NCBI Taxonomy" id="2733690"/>
    <lineage>
        <taxon>Eukaryota</taxon>
        <taxon>Fungi</taxon>
        <taxon>Dikarya</taxon>
        <taxon>Basidiomycota</taxon>
        <taxon>Agaricomycotina</taxon>
        <taxon>Agaricomycetes</taxon>
        <taxon>Agaricomycetidae</taxon>
        <taxon>Agaricales</taxon>
        <taxon>Marasmiineae</taxon>
        <taxon>Mycenaceae</taxon>
        <taxon>Mycena</taxon>
    </lineage>
</organism>
<dbReference type="EMBL" id="JACAZI010000003">
    <property type="protein sequence ID" value="KAF7366230.1"/>
    <property type="molecule type" value="Genomic_DNA"/>
</dbReference>
<feature type="region of interest" description="Disordered" evidence="1">
    <location>
        <begin position="1"/>
        <end position="58"/>
    </location>
</feature>
<gene>
    <name evidence="2" type="ORF">MVEN_00500200</name>
</gene>
<evidence type="ECO:0000313" key="3">
    <source>
        <dbReference type="Proteomes" id="UP000620124"/>
    </source>
</evidence>
<reference evidence="2" key="1">
    <citation type="submission" date="2020-05" db="EMBL/GenBank/DDBJ databases">
        <title>Mycena genomes resolve the evolution of fungal bioluminescence.</title>
        <authorList>
            <person name="Tsai I.J."/>
        </authorList>
    </citation>
    <scope>NUCLEOTIDE SEQUENCE</scope>
    <source>
        <strain evidence="2">CCC161011</strain>
    </source>
</reference>
<protein>
    <submittedName>
        <fullName evidence="2">Uncharacterized protein</fullName>
    </submittedName>
</protein>
<feature type="compositionally biased region" description="Basic and acidic residues" evidence="1">
    <location>
        <begin position="1"/>
        <end position="19"/>
    </location>
</feature>
<dbReference type="OrthoDB" id="3062173at2759"/>
<feature type="compositionally biased region" description="Low complexity" evidence="1">
    <location>
        <begin position="27"/>
        <end position="38"/>
    </location>
</feature>